<protein>
    <submittedName>
        <fullName evidence="2">Uncharacterized protein</fullName>
    </submittedName>
</protein>
<comment type="caution">
    <text evidence="2">The sequence shown here is derived from an EMBL/GenBank/DDBJ whole genome shotgun (WGS) entry which is preliminary data.</text>
</comment>
<proteinExistence type="predicted"/>
<feature type="transmembrane region" description="Helical" evidence="1">
    <location>
        <begin position="79"/>
        <end position="96"/>
    </location>
</feature>
<feature type="non-terminal residue" evidence="2">
    <location>
        <position position="150"/>
    </location>
</feature>
<feature type="transmembrane region" description="Helical" evidence="1">
    <location>
        <begin position="20"/>
        <end position="37"/>
    </location>
</feature>
<evidence type="ECO:0000256" key="1">
    <source>
        <dbReference type="SAM" id="Phobius"/>
    </source>
</evidence>
<keyword evidence="1" id="KW-0812">Transmembrane</keyword>
<feature type="transmembrane region" description="Helical" evidence="1">
    <location>
        <begin position="132"/>
        <end position="149"/>
    </location>
</feature>
<dbReference type="EMBL" id="BARW01011737">
    <property type="protein sequence ID" value="GAI76117.1"/>
    <property type="molecule type" value="Genomic_DNA"/>
</dbReference>
<keyword evidence="1" id="KW-1133">Transmembrane helix</keyword>
<accession>X1R5U6</accession>
<feature type="transmembrane region" description="Helical" evidence="1">
    <location>
        <begin position="108"/>
        <end position="125"/>
    </location>
</feature>
<gene>
    <name evidence="2" type="ORF">S12H4_22487</name>
</gene>
<keyword evidence="1" id="KW-0472">Membrane</keyword>
<feature type="transmembrane region" description="Helical" evidence="1">
    <location>
        <begin position="49"/>
        <end position="67"/>
    </location>
</feature>
<sequence>MEQKEINIPNQPGSIWTKAIEASIITLIVLVPIVFYPRCIDVFNPAKGLTAEYLVIIGLMFWGFNILKKEELKIVLNPLNLPILSFIIICLLSLTWSDSPFITLKELPLFLAGPLLYFIIANNIYNEWQINRIIGAVLIIGTLFGIYGIL</sequence>
<dbReference type="AlphaFoldDB" id="X1R5U6"/>
<organism evidence="2">
    <name type="scientific">marine sediment metagenome</name>
    <dbReference type="NCBI Taxonomy" id="412755"/>
    <lineage>
        <taxon>unclassified sequences</taxon>
        <taxon>metagenomes</taxon>
        <taxon>ecological metagenomes</taxon>
    </lineage>
</organism>
<reference evidence="2" key="1">
    <citation type="journal article" date="2014" name="Front. Microbiol.">
        <title>High frequency of phylogenetically diverse reductive dehalogenase-homologous genes in deep subseafloor sedimentary metagenomes.</title>
        <authorList>
            <person name="Kawai M."/>
            <person name="Futagami T."/>
            <person name="Toyoda A."/>
            <person name="Takaki Y."/>
            <person name="Nishi S."/>
            <person name="Hori S."/>
            <person name="Arai W."/>
            <person name="Tsubouchi T."/>
            <person name="Morono Y."/>
            <person name="Uchiyama I."/>
            <person name="Ito T."/>
            <person name="Fujiyama A."/>
            <person name="Inagaki F."/>
            <person name="Takami H."/>
        </authorList>
    </citation>
    <scope>NUCLEOTIDE SEQUENCE</scope>
    <source>
        <strain evidence="2">Expedition CK06-06</strain>
    </source>
</reference>
<evidence type="ECO:0000313" key="2">
    <source>
        <dbReference type="EMBL" id="GAI76117.1"/>
    </source>
</evidence>
<name>X1R5U6_9ZZZZ</name>